<feature type="domain" description="NAD-dependent epimerase/dehydratase" evidence="2">
    <location>
        <begin position="4"/>
        <end position="228"/>
    </location>
</feature>
<gene>
    <name evidence="3" type="ORF">SAMN05421636_102418</name>
</gene>
<dbReference type="Gene3D" id="3.40.50.720">
    <property type="entry name" value="NAD(P)-binding Rossmann-like Domain"/>
    <property type="match status" value="1"/>
</dbReference>
<reference evidence="3 4" key="1">
    <citation type="submission" date="2016-10" db="EMBL/GenBank/DDBJ databases">
        <authorList>
            <person name="de Groot N.N."/>
        </authorList>
    </citation>
    <scope>NUCLEOTIDE SEQUENCE [LARGE SCALE GENOMIC DNA]</scope>
    <source>
        <strain evidence="3 4">DSM 23421</strain>
    </source>
</reference>
<keyword evidence="4" id="KW-1185">Reference proteome</keyword>
<dbReference type="OrthoDB" id="9808602at2"/>
<dbReference type="InterPro" id="IPR001509">
    <property type="entry name" value="Epimerase_deHydtase"/>
</dbReference>
<dbReference type="EMBL" id="FNAO01000002">
    <property type="protein sequence ID" value="SDD95343.1"/>
    <property type="molecule type" value="Genomic_DNA"/>
</dbReference>
<dbReference type="AlphaFoldDB" id="A0A1G6YZ54"/>
<dbReference type="SUPFAM" id="SSF51735">
    <property type="entry name" value="NAD(P)-binding Rossmann-fold domains"/>
    <property type="match status" value="1"/>
</dbReference>
<evidence type="ECO:0000256" key="1">
    <source>
        <dbReference type="ARBA" id="ARBA00007637"/>
    </source>
</evidence>
<evidence type="ECO:0000259" key="2">
    <source>
        <dbReference type="Pfam" id="PF01370"/>
    </source>
</evidence>
<protein>
    <submittedName>
        <fullName evidence="3">Nucleoside-diphosphate-sugar epimerase</fullName>
    </submittedName>
</protein>
<dbReference type="STRING" id="641691.SAMN05421636_102418"/>
<dbReference type="CDD" id="cd08946">
    <property type="entry name" value="SDR_e"/>
    <property type="match status" value="1"/>
</dbReference>
<evidence type="ECO:0000313" key="4">
    <source>
        <dbReference type="Proteomes" id="UP000199109"/>
    </source>
</evidence>
<proteinExistence type="inferred from homology"/>
<accession>A0A1G6YZ54</accession>
<comment type="similarity">
    <text evidence="1">Belongs to the NAD(P)-dependent epimerase/dehydratase family.</text>
</comment>
<evidence type="ECO:0000313" key="3">
    <source>
        <dbReference type="EMBL" id="SDD95343.1"/>
    </source>
</evidence>
<dbReference type="Proteomes" id="UP000199109">
    <property type="component" value="Unassembled WGS sequence"/>
</dbReference>
<dbReference type="PANTHER" id="PTHR43000">
    <property type="entry name" value="DTDP-D-GLUCOSE 4,6-DEHYDRATASE-RELATED"/>
    <property type="match status" value="1"/>
</dbReference>
<dbReference type="RefSeq" id="WP_091866350.1">
    <property type="nucleotide sequence ID" value="NZ_FNAO01000002.1"/>
</dbReference>
<name>A0A1G6YZ54_9FLAO</name>
<dbReference type="Pfam" id="PF01370">
    <property type="entry name" value="Epimerase"/>
    <property type="match status" value="1"/>
</dbReference>
<dbReference type="InterPro" id="IPR036291">
    <property type="entry name" value="NAD(P)-bd_dom_sf"/>
</dbReference>
<organism evidence="3 4">
    <name type="scientific">Pricia antarctica</name>
    <dbReference type="NCBI Taxonomy" id="641691"/>
    <lineage>
        <taxon>Bacteria</taxon>
        <taxon>Pseudomonadati</taxon>
        <taxon>Bacteroidota</taxon>
        <taxon>Flavobacteriia</taxon>
        <taxon>Flavobacteriales</taxon>
        <taxon>Flavobacteriaceae</taxon>
        <taxon>Pricia</taxon>
    </lineage>
</organism>
<sequence length="339" mass="37061">MSRIFITGGTGCIGSVTIYKLLQSPEVEKIVIATRSSNTDALQLWLGEGLDARLEFVKLDVSNYDAITELLPKINPTHIIHLGAYQSPDCSRDHIGGMQINTGGTMALFDVAEKLPDLKRFVFASSAAVYGKRAMYSQELISENVPLAPPNHYGIWKLAGEHLARFFYDNTGVPTLCLRINTTYGKGRDKGKTSAPTNAMKAVAMGAVSGKAIPFEMPYQGRENYHFVEDIGSYFAECSLQPYEGFGAFNVKGKTIPISEFLQIIEEEAGTLDMGDFAQFSIAEGADPNLFVCDLNHGKIDTTFKNMPLTPIAEGVRKSLIAFRDMAEKGTLEFSSPAS</sequence>